<dbReference type="GO" id="GO:2001236">
    <property type="term" value="P:regulation of extrinsic apoptotic signaling pathway"/>
    <property type="evidence" value="ECO:0007669"/>
    <property type="project" value="TreeGrafter"/>
</dbReference>
<evidence type="ECO:0000313" key="5">
    <source>
        <dbReference type="Proteomes" id="UP000694423"/>
    </source>
</evidence>
<name>A0A8C4KBZ5_DRONO</name>
<proteinExistence type="predicted"/>
<sequence length="415" mass="46404">MESNVQATDVDMPPWDPRRNPSGKILSLDRQGARKVLEIYVRRSLSCCENSPAAKKRFQERAGGQGKKAARLQRSESDFCKYSCSKISPKKEQEEGPKTSDLEEALDKKSKASALGNSTKEESEQKRKSGKNSSQGKTQRAWFKSFLNFLFKKSTDDQKENAGHKAKEKDIKAPHSIKTEVVKRPGTDVNTSPPLGKPLKKRPSLRRVFSFKKHTAAEEERGEAGAEAKARRPNCLPLRHIQRPASPVTDQPDCYYAQVSEEIGLIVHGSESQGNSERGFKELQGPTSTDGVEEAITKIVALLQSAGDELDKKVKEDARLWMFFEEMSYSSFKNLADAYVSKEMTASRPNINPEEIQFAFAVHLTARVAGICNQAVNRIMGFGTRYLEDSFAPLSYSKILQDRGKFNTEKCESPD</sequence>
<evidence type="ECO:0000256" key="1">
    <source>
        <dbReference type="ARBA" id="ARBA00022553"/>
    </source>
</evidence>
<feature type="compositionally biased region" description="Basic and acidic residues" evidence="3">
    <location>
        <begin position="156"/>
        <end position="186"/>
    </location>
</feature>
<dbReference type="SUPFAM" id="SSF56854">
    <property type="entry name" value="Bcl-2 inhibitors of programmed cell death"/>
    <property type="match status" value="1"/>
</dbReference>
<dbReference type="Ensembl" id="ENSDNVT00000026006.1">
    <property type="protein sequence ID" value="ENSDNVP00000021519.1"/>
    <property type="gene ID" value="ENSDNVG00000015052.1"/>
</dbReference>
<feature type="compositionally biased region" description="Basic and acidic residues" evidence="3">
    <location>
        <begin position="89"/>
        <end position="110"/>
    </location>
</feature>
<dbReference type="PANTHER" id="PTHR14965:SF9">
    <property type="entry name" value="APOPTOSIS FACILITATOR BCL-2-LIKE PROTEIN 14"/>
    <property type="match status" value="1"/>
</dbReference>
<feature type="region of interest" description="Disordered" evidence="3">
    <location>
        <begin position="156"/>
        <end position="208"/>
    </location>
</feature>
<dbReference type="GO" id="GO:0006915">
    <property type="term" value="P:apoptotic process"/>
    <property type="evidence" value="ECO:0007669"/>
    <property type="project" value="UniProtKB-KW"/>
</dbReference>
<feature type="region of interest" description="Disordered" evidence="3">
    <location>
        <begin position="48"/>
        <end position="139"/>
    </location>
</feature>
<keyword evidence="1" id="KW-0597">Phosphoprotein</keyword>
<evidence type="ECO:0000256" key="3">
    <source>
        <dbReference type="SAM" id="MobiDB-lite"/>
    </source>
</evidence>
<evidence type="ECO:0000313" key="4">
    <source>
        <dbReference type="Ensembl" id="ENSDNVP00000021519.1"/>
    </source>
</evidence>
<dbReference type="Proteomes" id="UP000694423">
    <property type="component" value="Unplaced"/>
</dbReference>
<gene>
    <name evidence="4" type="primary">LOC112990197</name>
</gene>
<dbReference type="Pfam" id="PF15661">
    <property type="entry name" value="CF222"/>
    <property type="match status" value="1"/>
</dbReference>
<keyword evidence="2" id="KW-0053">Apoptosis</keyword>
<feature type="compositionally biased region" description="Basic residues" evidence="3">
    <location>
        <begin position="198"/>
        <end position="208"/>
    </location>
</feature>
<reference evidence="4" key="2">
    <citation type="submission" date="2025-09" db="UniProtKB">
        <authorList>
            <consortium name="Ensembl"/>
        </authorList>
    </citation>
    <scope>IDENTIFICATION</scope>
</reference>
<keyword evidence="5" id="KW-1185">Reference proteome</keyword>
<dbReference type="OrthoDB" id="9948726at2759"/>
<organism evidence="4 5">
    <name type="scientific">Dromaius novaehollandiae</name>
    <name type="common">Emu</name>
    <dbReference type="NCBI Taxonomy" id="8790"/>
    <lineage>
        <taxon>Eukaryota</taxon>
        <taxon>Metazoa</taxon>
        <taxon>Chordata</taxon>
        <taxon>Craniata</taxon>
        <taxon>Vertebrata</taxon>
        <taxon>Euteleostomi</taxon>
        <taxon>Archelosauria</taxon>
        <taxon>Archosauria</taxon>
        <taxon>Dinosauria</taxon>
        <taxon>Saurischia</taxon>
        <taxon>Theropoda</taxon>
        <taxon>Coelurosauria</taxon>
        <taxon>Aves</taxon>
        <taxon>Palaeognathae</taxon>
        <taxon>Casuariiformes</taxon>
        <taxon>Dromaiidae</taxon>
        <taxon>Dromaius</taxon>
    </lineage>
</organism>
<dbReference type="PANTHER" id="PTHR14965">
    <property type="entry name" value="SI:CH73-248E21.1"/>
    <property type="match status" value="1"/>
</dbReference>
<evidence type="ECO:0000256" key="2">
    <source>
        <dbReference type="ARBA" id="ARBA00022703"/>
    </source>
</evidence>
<accession>A0A8C4KBZ5</accession>
<feature type="region of interest" description="Disordered" evidence="3">
    <location>
        <begin position="1"/>
        <end position="27"/>
    </location>
</feature>
<dbReference type="InterPro" id="IPR036834">
    <property type="entry name" value="Bcl-2-like_sf"/>
</dbReference>
<dbReference type="AlphaFoldDB" id="A0A8C4KBZ5"/>
<protein>
    <submittedName>
        <fullName evidence="4">Uncharacterized LOC112990197</fullName>
    </submittedName>
</protein>
<reference evidence="4" key="1">
    <citation type="submission" date="2025-08" db="UniProtKB">
        <authorList>
            <consortium name="Ensembl"/>
        </authorList>
    </citation>
    <scope>IDENTIFICATION</scope>
</reference>
<dbReference type="InterPro" id="IPR031362">
    <property type="entry name" value="BNIP5"/>
</dbReference>